<organism evidence="2 3">
    <name type="scientific">Paraburkholderia caribensis MBA4</name>
    <dbReference type="NCBI Taxonomy" id="1323664"/>
    <lineage>
        <taxon>Bacteria</taxon>
        <taxon>Pseudomonadati</taxon>
        <taxon>Pseudomonadota</taxon>
        <taxon>Betaproteobacteria</taxon>
        <taxon>Burkholderiales</taxon>
        <taxon>Burkholderiaceae</taxon>
        <taxon>Paraburkholderia</taxon>
    </lineage>
</organism>
<dbReference type="AlphaFoldDB" id="A0A0N7JWD0"/>
<feature type="domain" description="TniQ" evidence="1">
    <location>
        <begin position="25"/>
        <end position="97"/>
    </location>
</feature>
<evidence type="ECO:0000259" key="1">
    <source>
        <dbReference type="Pfam" id="PF06527"/>
    </source>
</evidence>
<proteinExistence type="predicted"/>
<dbReference type="Proteomes" id="UP000019146">
    <property type="component" value="Plasmid unnamed"/>
</dbReference>
<dbReference type="Pfam" id="PF06527">
    <property type="entry name" value="TniQ"/>
    <property type="match status" value="1"/>
</dbReference>
<dbReference type="EMBL" id="CP012748">
    <property type="protein sequence ID" value="ALL71669.1"/>
    <property type="molecule type" value="Genomic_DNA"/>
</dbReference>
<dbReference type="InterPro" id="IPR009492">
    <property type="entry name" value="TniQ"/>
</dbReference>
<reference evidence="2 3" key="1">
    <citation type="journal article" date="2014" name="Genome Announc.">
        <title>Draft Genome Sequence of the Haloacid-Degrading Burkholderia caribensis Strain MBA4.</title>
        <authorList>
            <person name="Pan Y."/>
            <person name="Kong K.F."/>
            <person name="Tsang J.S."/>
        </authorList>
    </citation>
    <scope>NUCLEOTIDE SEQUENCE [LARGE SCALE GENOMIC DNA]</scope>
    <source>
        <strain evidence="2 3">MBA4</strain>
        <plasmid evidence="3">Plasmid</plasmid>
    </source>
</reference>
<accession>A0A0N7JWD0</accession>
<keyword evidence="2" id="KW-0614">Plasmid</keyword>
<protein>
    <submittedName>
        <fullName evidence="2">Tniq family protein</fullName>
    </submittedName>
</protein>
<gene>
    <name evidence="2" type="ORF">K788_0009227</name>
</gene>
<sequence>MLRSMGIQRIGDPDVTLTTEDFFTLVRETEVSEDSVVHFSAIYQYLRPERFQPLLHRAKRRAAYGFCSTCLAEDEIPYLRTTWRFVDWTICPKHHIRIQRKCFACDGSIRAVRPCRSTYGGSLCFCSDCDNDLRLAPVEALSDKNVDAECEYQQALINTFLNGYCLVEGHPEPVSLSCFKLLQQCGQLERAVVVNRSTSPVRFRLRCIDDQLFFLFLPRTDLAAI</sequence>
<geneLocation type="plasmid" evidence="3"/>
<name>A0A0N7JWD0_9BURK</name>
<evidence type="ECO:0000313" key="3">
    <source>
        <dbReference type="Proteomes" id="UP000019146"/>
    </source>
</evidence>
<dbReference type="KEGG" id="bcai:K788_0009227"/>
<evidence type="ECO:0000313" key="2">
    <source>
        <dbReference type="EMBL" id="ALL71669.1"/>
    </source>
</evidence>